<keyword evidence="6 13" id="KW-0732">Signal</keyword>
<dbReference type="PANTHER" id="PTHR30069">
    <property type="entry name" value="TONB-DEPENDENT OUTER MEMBRANE RECEPTOR"/>
    <property type="match status" value="1"/>
</dbReference>
<keyword evidence="5 11" id="KW-0812">Transmembrane</keyword>
<evidence type="ECO:0000256" key="10">
    <source>
        <dbReference type="ARBA" id="ARBA00023237"/>
    </source>
</evidence>
<dbReference type="Gene3D" id="2.170.130.10">
    <property type="entry name" value="TonB-dependent receptor, plug domain"/>
    <property type="match status" value="1"/>
</dbReference>
<dbReference type="SUPFAM" id="SSF56935">
    <property type="entry name" value="Porins"/>
    <property type="match status" value="1"/>
</dbReference>
<evidence type="ECO:0000256" key="3">
    <source>
        <dbReference type="ARBA" id="ARBA00022448"/>
    </source>
</evidence>
<evidence type="ECO:0000256" key="7">
    <source>
        <dbReference type="ARBA" id="ARBA00023077"/>
    </source>
</evidence>
<dbReference type="PANTHER" id="PTHR30069:SF29">
    <property type="entry name" value="HEMOGLOBIN AND HEMOGLOBIN-HAPTOGLOBIN-BINDING PROTEIN 1-RELATED"/>
    <property type="match status" value="1"/>
</dbReference>
<evidence type="ECO:0000259" key="15">
    <source>
        <dbReference type="Pfam" id="PF07715"/>
    </source>
</evidence>
<dbReference type="PROSITE" id="PS52016">
    <property type="entry name" value="TONB_DEPENDENT_REC_3"/>
    <property type="match status" value="1"/>
</dbReference>
<comment type="caution">
    <text evidence="16">The sequence shown here is derived from an EMBL/GenBank/DDBJ whole genome shotgun (WGS) entry which is preliminary data.</text>
</comment>
<keyword evidence="7 12" id="KW-0798">TonB box</keyword>
<dbReference type="Gene3D" id="2.40.170.20">
    <property type="entry name" value="TonB-dependent receptor, beta-barrel domain"/>
    <property type="match status" value="1"/>
</dbReference>
<feature type="domain" description="TonB-dependent receptor plug" evidence="15">
    <location>
        <begin position="64"/>
        <end position="157"/>
    </location>
</feature>
<gene>
    <name evidence="16" type="ORF">NX782_19030</name>
</gene>
<dbReference type="EMBL" id="JANUGX010000025">
    <property type="protein sequence ID" value="MCS0591286.1"/>
    <property type="molecule type" value="Genomic_DNA"/>
</dbReference>
<evidence type="ECO:0000256" key="2">
    <source>
        <dbReference type="ARBA" id="ARBA00009810"/>
    </source>
</evidence>
<keyword evidence="9 16" id="KW-0675">Receptor</keyword>
<dbReference type="InterPro" id="IPR036942">
    <property type="entry name" value="Beta-barrel_TonB_sf"/>
</dbReference>
<evidence type="ECO:0000256" key="4">
    <source>
        <dbReference type="ARBA" id="ARBA00022452"/>
    </source>
</evidence>
<keyword evidence="8 11" id="KW-0472">Membrane</keyword>
<sequence length="735" mass="80873">MIFQRYPAALAVHLALLSLPAAALAQTAPAAPADKPLAKEAPAKQDKITTVEVKGAASSYDARRDDTASKTVLSAEEIRKYGDDNIYDVLKRAPGVTVSGKTLRMRGLGAGYTQILVNGDRPPPGFNMDTLTPDQIERIEIIRAASAEYSMQAIAGTINIVLKKVTSKAQHDLRVSAFRSQESRNFGGGGTWADKKDQLSYFLNFYLYGGDNAFTSRTFEQFALPSGEVTQARRAAYDGSGSYRGAVLYPRLSWKFENGDELNASVGIQSNRNTWGGVSHTDNLVGSFASPDYVENLQSSPGGMTGMQGEVGWIAKLAGGKLDLKVSAERNRNYNDSLNDMYTVGRAQRLLRDWDTVDRGHRTSLRGKYTRSLFDGHALTAGLDASVQESEQTRDRHEQLNQAAPTYFVETFAPKLTRLAGFAQDEWSIDKQLSVYLGARWEGVRTDSEANSPETGMLKTSSRSHVLSPVAQTLYKFPGDSGRQLRLALTRTYKAPTIDQLTARRWEAAVNTRFDADSSGNPDLRPELANGIDITYEHFLKDGAMFSASVSRRAITDYIRTRLDLDANGRWVYRPINDGDALVRSLQLEAKTPGKLLGEAFKDLDLRASFSRNWSHVAAVPGPGNTLDGQTPMSATLGVDYRKGDLAVGSSLAWQKGGWVRISEAQSQLQQTRRDLDAYVLYKFNPRYQLRVSANNILGMDNPSDRLYQDAAGTSRETGFQPGSVRVGANLEMKF</sequence>
<evidence type="ECO:0000313" key="16">
    <source>
        <dbReference type="EMBL" id="MCS0591286.1"/>
    </source>
</evidence>
<dbReference type="CDD" id="cd01347">
    <property type="entry name" value="ligand_gated_channel"/>
    <property type="match status" value="1"/>
</dbReference>
<dbReference type="InterPro" id="IPR039426">
    <property type="entry name" value="TonB-dep_rcpt-like"/>
</dbReference>
<feature type="signal peptide" evidence="13">
    <location>
        <begin position="1"/>
        <end position="25"/>
    </location>
</feature>
<dbReference type="Pfam" id="PF00593">
    <property type="entry name" value="TonB_dep_Rec_b-barrel"/>
    <property type="match status" value="1"/>
</dbReference>
<organism evidence="16 17">
    <name type="scientific">Massilia norwichensis</name>
    <dbReference type="NCBI Taxonomy" id="1442366"/>
    <lineage>
        <taxon>Bacteria</taxon>
        <taxon>Pseudomonadati</taxon>
        <taxon>Pseudomonadota</taxon>
        <taxon>Betaproteobacteria</taxon>
        <taxon>Burkholderiales</taxon>
        <taxon>Oxalobacteraceae</taxon>
        <taxon>Telluria group</taxon>
        <taxon>Massilia</taxon>
    </lineage>
</organism>
<comment type="similarity">
    <text evidence="2 11 12">Belongs to the TonB-dependent receptor family.</text>
</comment>
<evidence type="ECO:0000256" key="5">
    <source>
        <dbReference type="ARBA" id="ARBA00022692"/>
    </source>
</evidence>
<keyword evidence="17" id="KW-1185">Reference proteome</keyword>
<evidence type="ECO:0000256" key="13">
    <source>
        <dbReference type="SAM" id="SignalP"/>
    </source>
</evidence>
<feature type="domain" description="TonB-dependent receptor-like beta-barrel" evidence="14">
    <location>
        <begin position="205"/>
        <end position="697"/>
    </location>
</feature>
<dbReference type="Pfam" id="PF07715">
    <property type="entry name" value="Plug"/>
    <property type="match status" value="1"/>
</dbReference>
<accession>A0ABT2AAN6</accession>
<dbReference type="Proteomes" id="UP001205560">
    <property type="component" value="Unassembled WGS sequence"/>
</dbReference>
<keyword evidence="4 11" id="KW-1134">Transmembrane beta strand</keyword>
<evidence type="ECO:0000256" key="12">
    <source>
        <dbReference type="RuleBase" id="RU003357"/>
    </source>
</evidence>
<feature type="chain" id="PRO_5045052436" evidence="13">
    <location>
        <begin position="26"/>
        <end position="735"/>
    </location>
</feature>
<evidence type="ECO:0000256" key="8">
    <source>
        <dbReference type="ARBA" id="ARBA00023136"/>
    </source>
</evidence>
<proteinExistence type="inferred from homology"/>
<name>A0ABT2AAN6_9BURK</name>
<evidence type="ECO:0000256" key="9">
    <source>
        <dbReference type="ARBA" id="ARBA00023170"/>
    </source>
</evidence>
<evidence type="ECO:0000256" key="11">
    <source>
        <dbReference type="PROSITE-ProRule" id="PRU01360"/>
    </source>
</evidence>
<keyword evidence="10 11" id="KW-0998">Cell outer membrane</keyword>
<dbReference type="InterPro" id="IPR012910">
    <property type="entry name" value="Plug_dom"/>
</dbReference>
<evidence type="ECO:0000313" key="17">
    <source>
        <dbReference type="Proteomes" id="UP001205560"/>
    </source>
</evidence>
<evidence type="ECO:0000256" key="1">
    <source>
        <dbReference type="ARBA" id="ARBA00004571"/>
    </source>
</evidence>
<evidence type="ECO:0000256" key="6">
    <source>
        <dbReference type="ARBA" id="ARBA00022729"/>
    </source>
</evidence>
<dbReference type="InterPro" id="IPR037066">
    <property type="entry name" value="Plug_dom_sf"/>
</dbReference>
<protein>
    <submittedName>
        <fullName evidence="16">TonB-dependent receptor</fullName>
    </submittedName>
</protein>
<evidence type="ECO:0000259" key="14">
    <source>
        <dbReference type="Pfam" id="PF00593"/>
    </source>
</evidence>
<keyword evidence="3 11" id="KW-0813">Transport</keyword>
<dbReference type="InterPro" id="IPR000531">
    <property type="entry name" value="Beta-barrel_TonB"/>
</dbReference>
<dbReference type="RefSeq" id="WP_258847055.1">
    <property type="nucleotide sequence ID" value="NZ_JANUGX010000025.1"/>
</dbReference>
<reference evidence="16 17" key="1">
    <citation type="submission" date="2022-08" db="EMBL/GenBank/DDBJ databases">
        <title>Reclassification of Massilia species as members of the genera Telluria, Duganella, Pseudoduganella, Mokoshia gen. nov. and Zemynaea gen. nov. using orthogonal and non-orthogonal genome-based approaches.</title>
        <authorList>
            <person name="Bowman J.P."/>
        </authorList>
    </citation>
    <scope>NUCLEOTIDE SEQUENCE [LARGE SCALE GENOMIC DNA]</scope>
    <source>
        <strain evidence="16 17">LMG 28164</strain>
    </source>
</reference>
<comment type="subcellular location">
    <subcellularLocation>
        <location evidence="1 11">Cell outer membrane</location>
        <topology evidence="1 11">Multi-pass membrane protein</topology>
    </subcellularLocation>
</comment>